<comment type="caution">
    <text evidence="1">The sequence shown here is derived from an EMBL/GenBank/DDBJ whole genome shotgun (WGS) entry which is preliminary data.</text>
</comment>
<dbReference type="AlphaFoldDB" id="A0A0V1F4A9"/>
<gene>
    <name evidence="1" type="ORF">T4B_5695</name>
</gene>
<proteinExistence type="predicted"/>
<accession>A0A0V1F4A9</accession>
<reference evidence="1 2" key="1">
    <citation type="submission" date="2015-01" db="EMBL/GenBank/DDBJ databases">
        <title>Evolution of Trichinella species and genotypes.</title>
        <authorList>
            <person name="Korhonen P.K."/>
            <person name="Edoardo P."/>
            <person name="Giuseppe L.R."/>
            <person name="Gasser R.B."/>
        </authorList>
    </citation>
    <scope>NUCLEOTIDE SEQUENCE [LARGE SCALE GENOMIC DNA]</scope>
    <source>
        <strain evidence="1">ISS588</strain>
    </source>
</reference>
<dbReference type="Proteomes" id="UP000054805">
    <property type="component" value="Unassembled WGS sequence"/>
</dbReference>
<organism evidence="1 2">
    <name type="scientific">Trichinella pseudospiralis</name>
    <name type="common">Parasitic roundworm</name>
    <dbReference type="NCBI Taxonomy" id="6337"/>
    <lineage>
        <taxon>Eukaryota</taxon>
        <taxon>Metazoa</taxon>
        <taxon>Ecdysozoa</taxon>
        <taxon>Nematoda</taxon>
        <taxon>Enoplea</taxon>
        <taxon>Dorylaimia</taxon>
        <taxon>Trichinellida</taxon>
        <taxon>Trichinellidae</taxon>
        <taxon>Trichinella</taxon>
    </lineage>
</organism>
<feature type="non-terminal residue" evidence="1">
    <location>
        <position position="34"/>
    </location>
</feature>
<keyword evidence="2" id="KW-1185">Reference proteome</keyword>
<dbReference type="EMBL" id="JYDS01006922">
    <property type="protein sequence ID" value="KRY81001.1"/>
    <property type="molecule type" value="Genomic_DNA"/>
</dbReference>
<name>A0A0V1F4A9_TRIPS</name>
<evidence type="ECO:0000313" key="1">
    <source>
        <dbReference type="EMBL" id="KRY81001.1"/>
    </source>
</evidence>
<protein>
    <submittedName>
        <fullName evidence="1">Uncharacterized protein</fullName>
    </submittedName>
</protein>
<sequence>MIYEQGIAAAKCCHGHQQEPPKYIAEENHNVYRK</sequence>
<evidence type="ECO:0000313" key="2">
    <source>
        <dbReference type="Proteomes" id="UP000054805"/>
    </source>
</evidence>